<reference evidence="1" key="1">
    <citation type="submission" date="2023-04" db="EMBL/GenBank/DDBJ databases">
        <title>Candida boidinii NBRC 1967.</title>
        <authorList>
            <person name="Ichikawa N."/>
            <person name="Sato H."/>
            <person name="Tonouchi N."/>
        </authorList>
    </citation>
    <scope>NUCLEOTIDE SEQUENCE</scope>
    <source>
        <strain evidence="1">NBRC 1967</strain>
    </source>
</reference>
<organism evidence="1 2">
    <name type="scientific">Candida boidinii</name>
    <name type="common">Yeast</name>
    <dbReference type="NCBI Taxonomy" id="5477"/>
    <lineage>
        <taxon>Eukaryota</taxon>
        <taxon>Fungi</taxon>
        <taxon>Dikarya</taxon>
        <taxon>Ascomycota</taxon>
        <taxon>Saccharomycotina</taxon>
        <taxon>Pichiomycetes</taxon>
        <taxon>Pichiales</taxon>
        <taxon>Pichiaceae</taxon>
        <taxon>Ogataea</taxon>
        <taxon>Ogataea/Candida clade</taxon>
    </lineage>
</organism>
<accession>A0ACB5THD1</accession>
<comment type="caution">
    <text evidence="1">The sequence shown here is derived from an EMBL/GenBank/DDBJ whole genome shotgun (WGS) entry which is preliminary data.</text>
</comment>
<proteinExistence type="predicted"/>
<dbReference type="EMBL" id="BSXV01000352">
    <property type="protein sequence ID" value="GME88739.1"/>
    <property type="molecule type" value="Genomic_DNA"/>
</dbReference>
<gene>
    <name evidence="1" type="ORF">Cboi01_000105800</name>
</gene>
<dbReference type="Proteomes" id="UP001165101">
    <property type="component" value="Unassembled WGS sequence"/>
</dbReference>
<name>A0ACB5THD1_CANBO</name>
<evidence type="ECO:0000313" key="1">
    <source>
        <dbReference type="EMBL" id="GME88739.1"/>
    </source>
</evidence>
<sequence length="79" mass="9387">MDNSEESLMQLIQNKNRDQKSSFDKLLAKYETNSGKDSDNKKKKNSKNNNSNKRSEYDIDDDEFEKLQKKLLNKKRKTK</sequence>
<evidence type="ECO:0000313" key="2">
    <source>
        <dbReference type="Proteomes" id="UP001165101"/>
    </source>
</evidence>
<protein>
    <submittedName>
        <fullName evidence="1">Unnamed protein product</fullName>
    </submittedName>
</protein>
<keyword evidence="2" id="KW-1185">Reference proteome</keyword>